<dbReference type="EMBL" id="AMSI01000021">
    <property type="protein sequence ID" value="EKF40235.1"/>
    <property type="molecule type" value="Genomic_DNA"/>
</dbReference>
<name>K2NLA6_9HYPH</name>
<dbReference type="SUPFAM" id="SSF55186">
    <property type="entry name" value="ThrRS/AlaRS common domain"/>
    <property type="match status" value="1"/>
</dbReference>
<keyword evidence="2" id="KW-0479">Metal-binding</keyword>
<dbReference type="PANTHER" id="PTHR43462">
    <property type="entry name" value="ALANYL-TRNA EDITING PROTEIN"/>
    <property type="match status" value="1"/>
</dbReference>
<dbReference type="Gene3D" id="3.30.980.10">
    <property type="entry name" value="Threonyl-trna Synthetase, Chain A, domain 2"/>
    <property type="match status" value="1"/>
</dbReference>
<evidence type="ECO:0000256" key="1">
    <source>
        <dbReference type="ARBA" id="ARBA00001947"/>
    </source>
</evidence>
<dbReference type="GO" id="GO:0043039">
    <property type="term" value="P:tRNA aminoacylation"/>
    <property type="evidence" value="ECO:0007669"/>
    <property type="project" value="InterPro"/>
</dbReference>
<dbReference type="GO" id="GO:0002161">
    <property type="term" value="F:aminoacyl-tRNA deacylase activity"/>
    <property type="evidence" value="ECO:0007669"/>
    <property type="project" value="UniProtKB-ARBA"/>
</dbReference>
<keyword evidence="4" id="KW-0472">Membrane</keyword>
<dbReference type="OrthoDB" id="9812949at2"/>
<proteinExistence type="predicted"/>
<comment type="cofactor">
    <cofactor evidence="1">
        <name>Zn(2+)</name>
        <dbReference type="ChEBI" id="CHEBI:29105"/>
    </cofactor>
</comment>
<accession>K2NLA6</accession>
<dbReference type="InterPro" id="IPR012947">
    <property type="entry name" value="tRNA_SAD"/>
</dbReference>
<reference evidence="6 7" key="1">
    <citation type="journal article" date="2012" name="J. Bacteriol.">
        <title>Genome Sequence of Nitratireductor indicus Type Strain C115.</title>
        <authorList>
            <person name="Lai Q."/>
            <person name="Li G."/>
            <person name="Yu Z."/>
            <person name="Shao Z."/>
        </authorList>
    </citation>
    <scope>NUCLEOTIDE SEQUENCE [LARGE SCALE GENOMIC DNA]</scope>
    <source>
        <strain evidence="6 7">C115</strain>
    </source>
</reference>
<keyword evidence="7" id="KW-1185">Reference proteome</keyword>
<evidence type="ECO:0000313" key="6">
    <source>
        <dbReference type="EMBL" id="EKF40235.1"/>
    </source>
</evidence>
<dbReference type="RefSeq" id="WP_009452620.1">
    <property type="nucleotide sequence ID" value="NZ_AMSI01000021.1"/>
</dbReference>
<dbReference type="GO" id="GO:0005524">
    <property type="term" value="F:ATP binding"/>
    <property type="evidence" value="ECO:0007669"/>
    <property type="project" value="InterPro"/>
</dbReference>
<dbReference type="InterPro" id="IPR018163">
    <property type="entry name" value="Thr/Ala-tRNA-synth_IIc_edit"/>
</dbReference>
<keyword evidence="4" id="KW-1133">Transmembrane helix</keyword>
<evidence type="ECO:0000259" key="5">
    <source>
        <dbReference type="SMART" id="SM00863"/>
    </source>
</evidence>
<dbReference type="PANTHER" id="PTHR43462:SF1">
    <property type="entry name" value="ALANYL-TRNA EDITING PROTEIN AARSD1"/>
    <property type="match status" value="1"/>
</dbReference>
<feature type="transmembrane region" description="Helical" evidence="4">
    <location>
        <begin position="82"/>
        <end position="101"/>
    </location>
</feature>
<evidence type="ECO:0000256" key="3">
    <source>
        <dbReference type="ARBA" id="ARBA00022833"/>
    </source>
</evidence>
<dbReference type="GO" id="GO:0046872">
    <property type="term" value="F:metal ion binding"/>
    <property type="evidence" value="ECO:0007669"/>
    <property type="project" value="UniProtKB-KW"/>
</dbReference>
<dbReference type="SMART" id="SM00863">
    <property type="entry name" value="tRNA_SAD"/>
    <property type="match status" value="1"/>
</dbReference>
<gene>
    <name evidence="6" type="ORF">NA8A_21961</name>
</gene>
<dbReference type="STRING" id="721133.SAMN05216176_11542"/>
<evidence type="ECO:0000313" key="7">
    <source>
        <dbReference type="Proteomes" id="UP000007374"/>
    </source>
</evidence>
<dbReference type="PATRIC" id="fig|1231190.3.peg.4535"/>
<dbReference type="eggNOG" id="COG2872">
    <property type="taxonomic scope" value="Bacteria"/>
</dbReference>
<dbReference type="Proteomes" id="UP000007374">
    <property type="component" value="Unassembled WGS sequence"/>
</dbReference>
<organism evidence="6 7">
    <name type="scientific">Nitratireductor indicus C115</name>
    <dbReference type="NCBI Taxonomy" id="1231190"/>
    <lineage>
        <taxon>Bacteria</taxon>
        <taxon>Pseudomonadati</taxon>
        <taxon>Pseudomonadota</taxon>
        <taxon>Alphaproteobacteria</taxon>
        <taxon>Hyphomicrobiales</taxon>
        <taxon>Phyllobacteriaceae</taxon>
        <taxon>Nitratireductor</taxon>
    </lineage>
</organism>
<dbReference type="GO" id="GO:0004812">
    <property type="term" value="F:aminoacyl-tRNA ligase activity"/>
    <property type="evidence" value="ECO:0007669"/>
    <property type="project" value="UniProtKB-KW"/>
</dbReference>
<dbReference type="AlphaFoldDB" id="K2NLA6"/>
<comment type="caution">
    <text evidence="6">The sequence shown here is derived from an EMBL/GenBank/DDBJ whole genome shotgun (WGS) entry which is preliminary data.</text>
</comment>
<dbReference type="InterPro" id="IPR051335">
    <property type="entry name" value="Alanyl-tRNA_Editing_Enzymes"/>
</dbReference>
<keyword evidence="6" id="KW-0030">Aminoacyl-tRNA synthetase</keyword>
<evidence type="ECO:0000256" key="2">
    <source>
        <dbReference type="ARBA" id="ARBA00022723"/>
    </source>
</evidence>
<keyword evidence="4" id="KW-0812">Transmembrane</keyword>
<evidence type="ECO:0000256" key="4">
    <source>
        <dbReference type="SAM" id="Phobius"/>
    </source>
</evidence>
<protein>
    <submittedName>
        <fullName evidence="6">Threonyl/alanyl tRNA synthetase, SAD domain-containing protein</fullName>
    </submittedName>
</protein>
<keyword evidence="6" id="KW-0436">Ligase</keyword>
<feature type="domain" description="Threonyl/alanyl tRNA synthetase SAD" evidence="5">
    <location>
        <begin position="163"/>
        <end position="206"/>
    </location>
</feature>
<keyword evidence="3" id="KW-0862">Zinc</keyword>
<sequence>MRGDILVVDRTVYYPGIGVSSPDCGSLLLDDGTRLGVLGGVWLEHGRLGHRVDINAGRLAIGDEVTVKVDSMQRYLRMRTHTALHIIALAFPFAIVGGQVGPGRGHIDFKVDHTAMSTTLLQHQVHRLATQDLPVDVGWREPTKLASDERVEQFTWPQARDAIRVVGLGNFEVQACDGLHVRNTSEIGNVTINGIVPMGNDQVRVKMSLTEMESFPFLAHASPHPST</sequence>
<dbReference type="Pfam" id="PF07973">
    <property type="entry name" value="tRNA_SAD"/>
    <property type="match status" value="1"/>
</dbReference>